<dbReference type="KEGG" id="vgu:HYG85_04470"/>
<dbReference type="Proteomes" id="UP000677305">
    <property type="component" value="Chromosome"/>
</dbReference>
<proteinExistence type="predicted"/>
<gene>
    <name evidence="1" type="ORF">HYG85_04470</name>
</gene>
<keyword evidence="2" id="KW-1185">Reference proteome</keyword>
<dbReference type="RefSeq" id="WP_212692460.1">
    <property type="nucleotide sequence ID" value="NZ_CP058561.1"/>
</dbReference>
<dbReference type="EMBL" id="CP058561">
    <property type="protein sequence ID" value="QUH28207.1"/>
    <property type="molecule type" value="Genomic_DNA"/>
</dbReference>
<organism evidence="1 2">
    <name type="scientific">Vallitalea guaymasensis</name>
    <dbReference type="NCBI Taxonomy" id="1185412"/>
    <lineage>
        <taxon>Bacteria</taxon>
        <taxon>Bacillati</taxon>
        <taxon>Bacillota</taxon>
        <taxon>Clostridia</taxon>
        <taxon>Lachnospirales</taxon>
        <taxon>Vallitaleaceae</taxon>
        <taxon>Vallitalea</taxon>
    </lineage>
</organism>
<evidence type="ECO:0000313" key="1">
    <source>
        <dbReference type="EMBL" id="QUH28207.1"/>
    </source>
</evidence>
<sequence length="54" mass="6431">MDKNIIWLAKRLKDIAADLEKLTETEKREVVERLDSISYKASNQLYNVLNEYMK</sequence>
<dbReference type="AlphaFoldDB" id="A0A8J8SB00"/>
<evidence type="ECO:0000313" key="2">
    <source>
        <dbReference type="Proteomes" id="UP000677305"/>
    </source>
</evidence>
<name>A0A8J8SB00_9FIRM</name>
<accession>A0A8J8SB00</accession>
<reference evidence="1 2" key="1">
    <citation type="submission" date="2020-07" db="EMBL/GenBank/DDBJ databases">
        <title>Vallitalea guaymasensis genome.</title>
        <authorList>
            <person name="Postec A."/>
        </authorList>
    </citation>
    <scope>NUCLEOTIDE SEQUENCE [LARGE SCALE GENOMIC DNA]</scope>
    <source>
        <strain evidence="1 2">Ra1766G1</strain>
    </source>
</reference>
<protein>
    <submittedName>
        <fullName evidence="1">Uncharacterized protein</fullName>
    </submittedName>
</protein>